<evidence type="ECO:0000313" key="2">
    <source>
        <dbReference type="Proteomes" id="UP001056978"/>
    </source>
</evidence>
<evidence type="ECO:0000313" key="1">
    <source>
        <dbReference type="EMBL" id="KAI4840514.1"/>
    </source>
</evidence>
<protein>
    <submittedName>
        <fullName evidence="1">Uncharacterized protein</fullName>
    </submittedName>
</protein>
<keyword evidence="2" id="KW-1185">Reference proteome</keyword>
<accession>A0ACB9YG59</accession>
<gene>
    <name evidence="1" type="ORF">MKS88_001241</name>
</gene>
<name>A0ACB9YG59_PLABR</name>
<reference evidence="1" key="1">
    <citation type="submission" date="2022-06" db="EMBL/GenBank/DDBJ databases">
        <title>The First Complete Genome of the Simian Malaria Parasite Plasmodium brasilianum.</title>
        <authorList>
            <person name="Bajic M."/>
            <person name="Ravishankar S."/>
        </authorList>
    </citation>
    <scope>NUCLEOTIDE SEQUENCE</scope>
    <source>
        <strain evidence="1">Bolivian I</strain>
    </source>
</reference>
<organism evidence="1 2">
    <name type="scientific">Plasmodium brasilianum</name>
    <dbReference type="NCBI Taxonomy" id="5824"/>
    <lineage>
        <taxon>Eukaryota</taxon>
        <taxon>Sar</taxon>
        <taxon>Alveolata</taxon>
        <taxon>Apicomplexa</taxon>
        <taxon>Aconoidasida</taxon>
        <taxon>Haemosporida</taxon>
        <taxon>Plasmodiidae</taxon>
        <taxon>Plasmodium</taxon>
        <taxon>Plasmodium (Plasmodium)</taxon>
    </lineage>
</organism>
<comment type="caution">
    <text evidence="1">The sequence shown here is derived from an EMBL/GenBank/DDBJ whole genome shotgun (WGS) entry which is preliminary data.</text>
</comment>
<sequence>MEFSDMNPVTTGGYPFSFNKKEVRNYFIDYLEEEGKCYRKKDLKSSIIFRCFVLSILTLLHIILQNTNIFARYSTFRNTQLCSRYTRELAERKNAKVGNNNTNNTMLREGNPKPSPPKVGNQEPPNKSVKLGEKSRNLNVKMDSPSKSQPSKTNNPQTDRKQIILGETSRSLLSGGDASPKPSPVGRDFPQPESKPVETDRRSRHNSIDKGDNAVLKEKRVQGGTSEANENEKLDMKKKGNDPLLKRNIQDGQPLGKEPSEKIGENGINVELIKKNEDLVKKDISKFEIKDLRESINKPDFEITLLRKYNRIVDCKNVELPYGCTSSDFIKYMSELDLSKKLENLKYFGDPKSMYLIYKYVHDHERVEFWKVRNILWKLCEDLEAKFKIPKEIKIKEWNNIFAKLIEELLKKDQKSYAELHELIKIGNCVRSKFIEFIVGKRHSWKLFSNEMNDKFTEELATNLVKYAK</sequence>
<proteinExistence type="predicted"/>
<dbReference type="EMBL" id="CM043772">
    <property type="protein sequence ID" value="KAI4840514.1"/>
    <property type="molecule type" value="Genomic_DNA"/>
</dbReference>
<dbReference type="Proteomes" id="UP001056978">
    <property type="component" value="Chromosome 4"/>
</dbReference>